<comment type="caution">
    <text evidence="1">The sequence shown here is derived from an EMBL/GenBank/DDBJ whole genome shotgun (WGS) entry which is preliminary data.</text>
</comment>
<dbReference type="InterPro" id="IPR002347">
    <property type="entry name" value="SDR_fam"/>
</dbReference>
<evidence type="ECO:0000313" key="2">
    <source>
        <dbReference type="Proteomes" id="UP000744438"/>
    </source>
</evidence>
<organism evidence="1 2">
    <name type="scientific">SAR86 cluster bacterium</name>
    <dbReference type="NCBI Taxonomy" id="2030880"/>
    <lineage>
        <taxon>Bacteria</taxon>
        <taxon>Pseudomonadati</taxon>
        <taxon>Pseudomonadota</taxon>
        <taxon>Gammaproteobacteria</taxon>
        <taxon>SAR86 cluster</taxon>
    </lineage>
</organism>
<evidence type="ECO:0000313" key="1">
    <source>
        <dbReference type="EMBL" id="MBL6811799.1"/>
    </source>
</evidence>
<dbReference type="AlphaFoldDB" id="A0A937HZW7"/>
<dbReference type="SUPFAM" id="SSF51735">
    <property type="entry name" value="NAD(P)-binding Rossmann-fold domains"/>
    <property type="match status" value="1"/>
</dbReference>
<reference evidence="1" key="1">
    <citation type="submission" date="2020-10" db="EMBL/GenBank/DDBJ databases">
        <title>Microbiome of the Black Sea water column analyzed by genome centric metagenomics.</title>
        <authorList>
            <person name="Cabello-Yeves P.J."/>
            <person name="Callieri C."/>
            <person name="Picazo A."/>
            <person name="Mehrshad M."/>
            <person name="Haro-Moreno J.M."/>
            <person name="Roda-Garcia J."/>
            <person name="Dzembekova N."/>
            <person name="Slabakova V."/>
            <person name="Slabakova N."/>
            <person name="Moncheva S."/>
            <person name="Rodriguez-Valera F."/>
        </authorList>
    </citation>
    <scope>NUCLEOTIDE SEQUENCE</scope>
    <source>
        <strain evidence="1">BS307-5m-G49</strain>
    </source>
</reference>
<dbReference type="Proteomes" id="UP000744438">
    <property type="component" value="Unassembled WGS sequence"/>
</dbReference>
<proteinExistence type="predicted"/>
<dbReference type="EMBL" id="JADHQC010000012">
    <property type="protein sequence ID" value="MBL6811799.1"/>
    <property type="molecule type" value="Genomic_DNA"/>
</dbReference>
<dbReference type="Pfam" id="PF00106">
    <property type="entry name" value="adh_short"/>
    <property type="match status" value="1"/>
</dbReference>
<dbReference type="PANTHER" id="PTHR43431:SF7">
    <property type="entry name" value="OXIDOREDUCTASE, SHORT CHAIN DEHYDROGENASE_REDUCTASE FAMILY (AFU_ORTHOLOGUE AFUA_5G14000)"/>
    <property type="match status" value="1"/>
</dbReference>
<dbReference type="InterPro" id="IPR036291">
    <property type="entry name" value="NAD(P)-bd_dom_sf"/>
</dbReference>
<dbReference type="PRINTS" id="PR00081">
    <property type="entry name" value="GDHRDH"/>
</dbReference>
<sequence length="252" mass="27465">MEKVCLVIGAGAGIGGTVAKRFAKEGYHAYLARRSDEEGLHKLIKEISDAGGKASGSLLNVIEENSIEDLVNKIESDIGPIDTVIYNIGAQIGDRALAETSYKAFEMGWRMATFGLFRLAQVLTPKMKERQKGNIIVTSATSAVRGNKGQHSHAAAMGGRRMLCQSLNAEFSKEGIHVAHVIIDGAVDAPDTLGKMLGSDLFEKFKKQKGADGMILPENVADTYLFLAQQSKSTWTHEIDIRAFSDQAWWNH</sequence>
<dbReference type="PANTHER" id="PTHR43431">
    <property type="entry name" value="OXIDOREDUCTASE, SHORT CHAIN DEHYDROGENASE/REDUCTASE FAMILY (AFU_ORTHOLOGUE AFUA_5G14000)"/>
    <property type="match status" value="1"/>
</dbReference>
<gene>
    <name evidence="1" type="ORF">ISQ63_02815</name>
</gene>
<protein>
    <submittedName>
        <fullName evidence="1">SDR family NAD(P)-dependent oxidoreductase</fullName>
    </submittedName>
</protein>
<dbReference type="Gene3D" id="3.40.50.720">
    <property type="entry name" value="NAD(P)-binding Rossmann-like Domain"/>
    <property type="match status" value="1"/>
</dbReference>
<name>A0A937HZW7_9GAMM</name>
<accession>A0A937HZW7</accession>